<feature type="compositionally biased region" description="Basic and acidic residues" evidence="1">
    <location>
        <begin position="499"/>
        <end position="508"/>
    </location>
</feature>
<feature type="compositionally biased region" description="Basic and acidic residues" evidence="1">
    <location>
        <begin position="426"/>
        <end position="439"/>
    </location>
</feature>
<keyword evidence="3" id="KW-1185">Reference proteome</keyword>
<proteinExistence type="predicted"/>
<feature type="compositionally biased region" description="Acidic residues" evidence="1">
    <location>
        <begin position="245"/>
        <end position="272"/>
    </location>
</feature>
<evidence type="ECO:0000256" key="1">
    <source>
        <dbReference type="SAM" id="MobiDB-lite"/>
    </source>
</evidence>
<accession>A0A521E7T2</accession>
<evidence type="ECO:0000313" key="3">
    <source>
        <dbReference type="Proteomes" id="UP000319712"/>
    </source>
</evidence>
<feature type="compositionally biased region" description="Low complexity" evidence="1">
    <location>
        <begin position="172"/>
        <end position="195"/>
    </location>
</feature>
<feature type="compositionally biased region" description="Low complexity" evidence="1">
    <location>
        <begin position="285"/>
        <end position="317"/>
    </location>
</feature>
<evidence type="ECO:0008006" key="4">
    <source>
        <dbReference type="Google" id="ProtNLM"/>
    </source>
</evidence>
<protein>
    <recommendedName>
        <fullName evidence="4">PGF-CTERM protein</fullName>
    </recommendedName>
</protein>
<feature type="compositionally biased region" description="Polar residues" evidence="1">
    <location>
        <begin position="218"/>
        <end position="228"/>
    </location>
</feature>
<dbReference type="Proteomes" id="UP000319712">
    <property type="component" value="Unassembled WGS sequence"/>
</dbReference>
<feature type="compositionally biased region" description="Gly residues" evidence="1">
    <location>
        <begin position="323"/>
        <end position="356"/>
    </location>
</feature>
<gene>
    <name evidence="2" type="ORF">SAMN06264867_109137</name>
</gene>
<reference evidence="2 3" key="1">
    <citation type="submission" date="2017-05" db="EMBL/GenBank/DDBJ databases">
        <authorList>
            <person name="Varghese N."/>
            <person name="Submissions S."/>
        </authorList>
    </citation>
    <scope>NUCLEOTIDE SEQUENCE [LARGE SCALE GENOMIC DNA]</scope>
    <source>
        <strain evidence="2 3">DSM 19504</strain>
    </source>
</reference>
<organism evidence="2 3">
    <name type="scientific">Halorubrum cibi</name>
    <dbReference type="NCBI Taxonomy" id="413815"/>
    <lineage>
        <taxon>Archaea</taxon>
        <taxon>Methanobacteriati</taxon>
        <taxon>Methanobacteriota</taxon>
        <taxon>Stenosarchaea group</taxon>
        <taxon>Halobacteria</taxon>
        <taxon>Halobacteriales</taxon>
        <taxon>Haloferacaceae</taxon>
        <taxon>Halorubrum</taxon>
    </lineage>
</organism>
<dbReference type="AlphaFoldDB" id="A0A521E7T2"/>
<evidence type="ECO:0000313" key="2">
    <source>
        <dbReference type="EMBL" id="SMO80006.1"/>
    </source>
</evidence>
<name>A0A521E7T2_9EURY</name>
<dbReference type="EMBL" id="FXTD01000009">
    <property type="protein sequence ID" value="SMO80006.1"/>
    <property type="molecule type" value="Genomic_DNA"/>
</dbReference>
<feature type="region of interest" description="Disordered" evidence="1">
    <location>
        <begin position="162"/>
        <end position="521"/>
    </location>
</feature>
<sequence>MDDLSVYSTAETDAPAFSTSVTITDAIANGTLNSTETVTSDETVVYSLDATGLSGYTAVRDPTLSTGADLDRLAGLEFSISNATDAGTNATPVATANGTTVLTHETGLFLVGNASETLDETTETTAETDLVATFDVLDDRLRAAAGSKTSHVASTPFTYARNTTELDGTDGSDGTATSDVDSSSDGTGTTETTDGSGDGGTTDRTEETTDETTETTGNAESTETTQIDTSDEIDGVSSTSTTEDAPTEEGTTDDDVAGDDTTVDDPTVDDATDGATAVGDGGGNDPDSGGSNSIETNGGTDMDGTTDGTGTSVGTDAGEIDSGDGGGSGGSGGGGSGGSGGGSGGSDDGVHTGDGGTPSTPGEEPKPGSSPNADDGTGPSSDPDENPPGLDGSEDDLTGSESRSNAADDATNVPRIAPSRAPSIRAAEERVLRDRKEIGPRPVADPNAPEEAEYVSRYTEHERATTFAASGEASEHDGTPAGPQAIGGSDASDPSTPADGDRSERPPTFEEAPLRSTAYDVPGFGVDTALLALTIASLFAARRGDG</sequence>